<proteinExistence type="inferred from homology"/>
<sequence>MIPADFKLPSVLARLGVRLPQRPWSDGLCATLELARLTRQLDADFGFLEGRTVRIIVEDMGVRATLRYADGHFRPASSAIEADVSFRAASPDYLKLLRRTEDPDTLFFQRKLRIEGDTELGLTLKNLLDSIEPPAWLGRLLA</sequence>
<comment type="similarity">
    <text evidence="1">Belongs to the UbiT family.</text>
</comment>
<comment type="function">
    <text evidence="1">Required for O(2)-independent ubiquinone (coenzyme Q) biosynthesis. Likely functions as an accessory factor.</text>
</comment>
<comment type="pathway">
    <text evidence="1">Cofactor biosynthesis; ubiquinone biosynthesis.</text>
</comment>
<keyword evidence="4" id="KW-1185">Reference proteome</keyword>
<comment type="caution">
    <text evidence="3">The sequence shown here is derived from an EMBL/GenBank/DDBJ whole genome shotgun (WGS) entry which is preliminary data.</text>
</comment>
<dbReference type="SUPFAM" id="SSF55718">
    <property type="entry name" value="SCP-like"/>
    <property type="match status" value="1"/>
</dbReference>
<evidence type="ECO:0000313" key="4">
    <source>
        <dbReference type="Proteomes" id="UP001548590"/>
    </source>
</evidence>
<accession>A0ABV2CUS8</accession>
<reference evidence="3 4" key="1">
    <citation type="submission" date="2024-07" db="EMBL/GenBank/DDBJ databases">
        <title>Uliginosibacterium paludis KCTC:42655.</title>
        <authorList>
            <person name="Kim M.K."/>
        </authorList>
    </citation>
    <scope>NUCLEOTIDE SEQUENCE [LARGE SCALE GENOMIC DNA]</scope>
    <source>
        <strain evidence="3 4">KCTC 42655</strain>
    </source>
</reference>
<keyword evidence="1" id="KW-0831">Ubiquinone biosynthesis</keyword>
<dbReference type="InterPro" id="IPR036527">
    <property type="entry name" value="SCP2_sterol-bd_dom_sf"/>
</dbReference>
<dbReference type="EMBL" id="JBEWLZ010000014">
    <property type="protein sequence ID" value="MET1491658.1"/>
    <property type="molecule type" value="Genomic_DNA"/>
</dbReference>
<dbReference type="InterPro" id="IPR003033">
    <property type="entry name" value="SCP2_sterol-bd_dom"/>
</dbReference>
<gene>
    <name evidence="1" type="primary">ubiT</name>
    <name evidence="3" type="ORF">ABVT11_17600</name>
</gene>
<dbReference type="Proteomes" id="UP001548590">
    <property type="component" value="Unassembled WGS sequence"/>
</dbReference>
<evidence type="ECO:0000256" key="1">
    <source>
        <dbReference type="HAMAP-Rule" id="MF_02231"/>
    </source>
</evidence>
<dbReference type="Gene3D" id="3.30.1050.10">
    <property type="entry name" value="SCP2 sterol-binding domain"/>
    <property type="match status" value="1"/>
</dbReference>
<evidence type="ECO:0000313" key="3">
    <source>
        <dbReference type="EMBL" id="MET1491658.1"/>
    </source>
</evidence>
<dbReference type="Pfam" id="PF02036">
    <property type="entry name" value="SCP2"/>
    <property type="match status" value="1"/>
</dbReference>
<feature type="domain" description="SCP2" evidence="2">
    <location>
        <begin position="39"/>
        <end position="129"/>
    </location>
</feature>
<dbReference type="InterPro" id="IPR016830">
    <property type="entry name" value="UbiT"/>
</dbReference>
<evidence type="ECO:0000259" key="2">
    <source>
        <dbReference type="Pfam" id="PF02036"/>
    </source>
</evidence>
<protein>
    <recommendedName>
        <fullName evidence="1">Ubiquinone biosynthesis accessory factor UbiT</fullName>
    </recommendedName>
</protein>
<name>A0ABV2CUS8_9RHOO</name>
<dbReference type="HAMAP" id="MF_02231">
    <property type="entry name" value="UbiT"/>
    <property type="match status" value="1"/>
</dbReference>
<organism evidence="3 4">
    <name type="scientific">Uliginosibacterium paludis</name>
    <dbReference type="NCBI Taxonomy" id="1615952"/>
    <lineage>
        <taxon>Bacteria</taxon>
        <taxon>Pseudomonadati</taxon>
        <taxon>Pseudomonadota</taxon>
        <taxon>Betaproteobacteria</taxon>
        <taxon>Rhodocyclales</taxon>
        <taxon>Zoogloeaceae</taxon>
        <taxon>Uliginosibacterium</taxon>
    </lineage>
</organism>
<dbReference type="RefSeq" id="WP_345928240.1">
    <property type="nucleotide sequence ID" value="NZ_JBDIVF010000005.1"/>
</dbReference>